<name>A0AAJ3DH55_9ACTN</name>
<keyword evidence="4" id="KW-1185">Reference proteome</keyword>
<accession>A0AAJ3DH55</accession>
<evidence type="ECO:0000313" key="5">
    <source>
        <dbReference type="Proteomes" id="UP000477779"/>
    </source>
</evidence>
<evidence type="ECO:0000313" key="2">
    <source>
        <dbReference type="EMBL" id="NES26057.1"/>
    </source>
</evidence>
<sequence>MDEIGNELRAVVADPPPTRIDVDGLIRAEGRRRRQRTWVWSGTGAAAAAAAVLAVPALVVGGGTSRPAPAGLPSAFPAPEVSLCTGVSPKPSGPQPPLQSYGTVRVRPTETPLDGVTRLTGALREALRDGLPAGVRIESLQPGCTEPQFQFHPSYREYEAGGRLRRGEDSGFLLLQIRPTARDQTPPSCEHAVNPQDCTVVRHPDGTATVRSTLPGEPGERQLTVLALRPDGTAVLGITNNFRSGPEGSTTTAPEPLLTMDQLDELARSPGLTLYP</sequence>
<evidence type="ECO:0000313" key="3">
    <source>
        <dbReference type="EMBL" id="QGL50259.1"/>
    </source>
</evidence>
<dbReference type="RefSeq" id="WP_154229415.1">
    <property type="nucleotide sequence ID" value="NZ_CP045309.1"/>
</dbReference>
<keyword evidence="1" id="KW-0812">Transmembrane</keyword>
<evidence type="ECO:0000256" key="1">
    <source>
        <dbReference type="SAM" id="Phobius"/>
    </source>
</evidence>
<feature type="transmembrane region" description="Helical" evidence="1">
    <location>
        <begin position="37"/>
        <end position="59"/>
    </location>
</feature>
<protein>
    <submittedName>
        <fullName evidence="2">Uncharacterized protein</fullName>
    </submittedName>
</protein>
<dbReference type="EMBL" id="CP045309">
    <property type="protein sequence ID" value="QGL50259.1"/>
    <property type="molecule type" value="Genomic_DNA"/>
</dbReference>
<dbReference type="AlphaFoldDB" id="A0AAJ3DH55"/>
<reference evidence="3 4" key="1">
    <citation type="submission" date="2019-10" db="EMBL/GenBank/DDBJ databases">
        <title>Genome Sequence of Micromonospora terminaliae DSM 101760.</title>
        <authorList>
            <person name="Guo L."/>
        </authorList>
    </citation>
    <scope>NUCLEOTIDE SEQUENCE [LARGE SCALE GENOMIC DNA]</scope>
    <source>
        <strain evidence="3 4">DSM 101760</strain>
    </source>
</reference>
<proteinExistence type="predicted"/>
<gene>
    <name evidence="2" type="ORF">G3561_00580</name>
    <name evidence="3" type="ORF">GCE86_26505</name>
</gene>
<keyword evidence="1" id="KW-0472">Membrane</keyword>
<evidence type="ECO:0000313" key="4">
    <source>
        <dbReference type="Proteomes" id="UP000402241"/>
    </source>
</evidence>
<reference evidence="2 5" key="2">
    <citation type="submission" date="2020-02" db="EMBL/GenBank/DDBJ databases">
        <title>WGS of Micromonospora spp. isolated from hot spring.</title>
        <authorList>
            <person name="Thawai C."/>
        </authorList>
    </citation>
    <scope>NUCLEOTIDE SEQUENCE [LARGE SCALE GENOMIC DNA]</scope>
    <source>
        <strain evidence="2 5">TMS7</strain>
    </source>
</reference>
<dbReference type="Proteomes" id="UP000402241">
    <property type="component" value="Chromosome"/>
</dbReference>
<organism evidence="2 5">
    <name type="scientific">Micromonospora terminaliae</name>
    <dbReference type="NCBI Taxonomy" id="1914461"/>
    <lineage>
        <taxon>Bacteria</taxon>
        <taxon>Bacillati</taxon>
        <taxon>Actinomycetota</taxon>
        <taxon>Actinomycetes</taxon>
        <taxon>Micromonosporales</taxon>
        <taxon>Micromonosporaceae</taxon>
        <taxon>Micromonospora</taxon>
    </lineage>
</organism>
<keyword evidence="1" id="KW-1133">Transmembrane helix</keyword>
<dbReference type="EMBL" id="JAAHBZ010000001">
    <property type="protein sequence ID" value="NES26057.1"/>
    <property type="molecule type" value="Genomic_DNA"/>
</dbReference>
<dbReference type="Proteomes" id="UP000477779">
    <property type="component" value="Unassembled WGS sequence"/>
</dbReference>